<gene>
    <name evidence="2" type="ORF">EV682_12525</name>
    <name evidence="1" type="ORF">NCTC11159_02815</name>
</gene>
<accession>A0A377QAJ8</accession>
<keyword evidence="4" id="KW-1185">Reference proteome</keyword>
<dbReference type="EMBL" id="SMBT01000025">
    <property type="protein sequence ID" value="TCU81222.1"/>
    <property type="molecule type" value="Genomic_DNA"/>
</dbReference>
<dbReference type="OrthoDB" id="6388191at2"/>
<evidence type="ECO:0000313" key="3">
    <source>
        <dbReference type="Proteomes" id="UP000255108"/>
    </source>
</evidence>
<sequence length="331" mass="36086">MASIDIFNDGAFSMSNLTLAINNMPHVPGRIGALGLFEEEGITTITVQIEKDGDKIALVSAGERGSSGQTVGGTRRELIPFNTVHLPQRSAIRADEVQGLRAFGSETELETVQNLVSKRLAKHRRQLDATIEFHRIGAIKGVILDADGKTPLLNLYDRFGIKQVVITMDLAKPDMHLRSKCLEIHEAIEDALGALTHTGVRVFCGKNFWSALLSNDSFEATYLNSELAAALRGEPREVIEFGGCVFERYRGKVGGVAFVGDDEAYAVPEGVPELFVTHFAPADHIETVNTNGLPYYTSQEIMQHGKGIDLESQSNPLNLCSRPGAVIKLKV</sequence>
<organism evidence="1 3">
    <name type="scientific">Iodobacter fluviatilis</name>
    <dbReference type="NCBI Taxonomy" id="537"/>
    <lineage>
        <taxon>Bacteria</taxon>
        <taxon>Pseudomonadati</taxon>
        <taxon>Pseudomonadota</taxon>
        <taxon>Betaproteobacteria</taxon>
        <taxon>Neisseriales</taxon>
        <taxon>Chitinibacteraceae</taxon>
        <taxon>Iodobacter</taxon>
    </lineage>
</organism>
<dbReference type="Proteomes" id="UP000295794">
    <property type="component" value="Unassembled WGS sequence"/>
</dbReference>
<protein>
    <submittedName>
        <fullName evidence="2">Major capsid protein E</fullName>
    </submittedName>
</protein>
<evidence type="ECO:0000313" key="2">
    <source>
        <dbReference type="EMBL" id="TCU81222.1"/>
    </source>
</evidence>
<dbReference type="EMBL" id="UGHR01000001">
    <property type="protein sequence ID" value="STQ91738.1"/>
    <property type="molecule type" value="Genomic_DNA"/>
</dbReference>
<evidence type="ECO:0000313" key="1">
    <source>
        <dbReference type="EMBL" id="STQ91738.1"/>
    </source>
</evidence>
<dbReference type="Pfam" id="PF03864">
    <property type="entry name" value="Phage_cap_E"/>
    <property type="match status" value="1"/>
</dbReference>
<name>A0A377QAJ8_9NEIS</name>
<dbReference type="RefSeq" id="WP_115227918.1">
    <property type="nucleotide sequence ID" value="NZ_CAWOLO010000025.1"/>
</dbReference>
<reference evidence="2 4" key="2">
    <citation type="submission" date="2019-03" db="EMBL/GenBank/DDBJ databases">
        <title>Genomic Encyclopedia of Type Strains, Phase IV (KMG-IV): sequencing the most valuable type-strain genomes for metagenomic binning, comparative biology and taxonomic classification.</title>
        <authorList>
            <person name="Goeker M."/>
        </authorList>
    </citation>
    <scope>NUCLEOTIDE SEQUENCE [LARGE SCALE GENOMIC DNA]</scope>
    <source>
        <strain evidence="2 4">DSM 3764</strain>
    </source>
</reference>
<proteinExistence type="predicted"/>
<dbReference type="InterPro" id="IPR005564">
    <property type="entry name" value="Major_capsid_GpE"/>
</dbReference>
<dbReference type="Proteomes" id="UP000255108">
    <property type="component" value="Unassembled WGS sequence"/>
</dbReference>
<dbReference type="AlphaFoldDB" id="A0A377QAJ8"/>
<reference evidence="1 3" key="1">
    <citation type="submission" date="2018-06" db="EMBL/GenBank/DDBJ databases">
        <authorList>
            <consortium name="Pathogen Informatics"/>
            <person name="Doyle S."/>
        </authorList>
    </citation>
    <scope>NUCLEOTIDE SEQUENCE [LARGE SCALE GENOMIC DNA]</scope>
    <source>
        <strain evidence="1 3">NCTC11159</strain>
    </source>
</reference>
<evidence type="ECO:0000313" key="4">
    <source>
        <dbReference type="Proteomes" id="UP000295794"/>
    </source>
</evidence>